<evidence type="ECO:0008006" key="2">
    <source>
        <dbReference type="Google" id="ProtNLM"/>
    </source>
</evidence>
<name>A0A5J4SPW2_9ZZZZ</name>
<dbReference type="AlphaFoldDB" id="A0A5J4SPW2"/>
<reference evidence="1" key="1">
    <citation type="submission" date="2019-03" db="EMBL/GenBank/DDBJ databases">
        <title>Single cell metagenomics reveals metabolic interactions within the superorganism composed of flagellate Streblomastix strix and complex community of Bacteroidetes bacteria on its surface.</title>
        <authorList>
            <person name="Treitli S.C."/>
            <person name="Kolisko M."/>
            <person name="Husnik F."/>
            <person name="Keeling P."/>
            <person name="Hampl V."/>
        </authorList>
    </citation>
    <scope>NUCLEOTIDE SEQUENCE</scope>
    <source>
        <strain evidence="1">STM</strain>
    </source>
</reference>
<proteinExistence type="predicted"/>
<sequence length="146" mass="17094">MNLLNKVALLGVIAMGVSSCEINNTDDSFRNSDEKLCSGFWERRYVTDDDEFCTQQLEFRAVSTGRTGTEIFEYRRKSRNGNWEDVPYRTASYSFYWKWANNDHEGIIIDHPMDGALYFDNVWVRLNYLSGNLEGEEVTFYKKIIL</sequence>
<evidence type="ECO:0000313" key="1">
    <source>
        <dbReference type="EMBL" id="KAA6347300.1"/>
    </source>
</evidence>
<protein>
    <recommendedName>
        <fullName evidence="2">Lipocalin-like domain-containing protein</fullName>
    </recommendedName>
</protein>
<organism evidence="1">
    <name type="scientific">termite gut metagenome</name>
    <dbReference type="NCBI Taxonomy" id="433724"/>
    <lineage>
        <taxon>unclassified sequences</taxon>
        <taxon>metagenomes</taxon>
        <taxon>organismal metagenomes</taxon>
    </lineage>
</organism>
<gene>
    <name evidence="1" type="ORF">EZS27_005217</name>
</gene>
<dbReference type="PROSITE" id="PS51257">
    <property type="entry name" value="PROKAR_LIPOPROTEIN"/>
    <property type="match status" value="1"/>
</dbReference>
<dbReference type="EMBL" id="SNRY01000100">
    <property type="protein sequence ID" value="KAA6347300.1"/>
    <property type="molecule type" value="Genomic_DNA"/>
</dbReference>
<comment type="caution">
    <text evidence="1">The sequence shown here is derived from an EMBL/GenBank/DDBJ whole genome shotgun (WGS) entry which is preliminary data.</text>
</comment>
<accession>A0A5J4SPW2</accession>